<comment type="cofactor">
    <cofactor evidence="10">
        <name>Zn(2+)</name>
        <dbReference type="ChEBI" id="CHEBI:29105"/>
    </cofactor>
</comment>
<feature type="binding site" evidence="10">
    <location>
        <position position="9"/>
    </location>
    <ligand>
        <name>Mg(2+)</name>
        <dbReference type="ChEBI" id="CHEBI:18420"/>
    </ligand>
</feature>
<evidence type="ECO:0000256" key="1">
    <source>
        <dbReference type="ARBA" id="ARBA00004496"/>
    </source>
</evidence>
<dbReference type="PANTHER" id="PTHR42891">
    <property type="entry name" value="D-GLYCERO-BETA-D-MANNO-HEPTOSE-1,7-BISPHOSPHATE 7-PHOSPHATASE"/>
    <property type="match status" value="1"/>
</dbReference>
<accession>A0A4R5QJ83</accession>
<dbReference type="AlphaFoldDB" id="A0A4R5QJ83"/>
<dbReference type="EC" id="3.1.3.-" evidence="7"/>
<dbReference type="PANTHER" id="PTHR42891:SF1">
    <property type="entry name" value="D-GLYCERO-BETA-D-MANNO-HEPTOSE-1,7-BISPHOSPHATE 7-PHOSPHATASE"/>
    <property type="match status" value="1"/>
</dbReference>
<dbReference type="InterPro" id="IPR036412">
    <property type="entry name" value="HAD-like_sf"/>
</dbReference>
<keyword evidence="12" id="KW-1185">Reference proteome</keyword>
<dbReference type="NCBIfam" id="TIGR01656">
    <property type="entry name" value="Histidinol-ppas"/>
    <property type="match status" value="1"/>
</dbReference>
<feature type="binding site" evidence="10">
    <location>
        <position position="127"/>
    </location>
    <ligand>
        <name>Mg(2+)</name>
        <dbReference type="ChEBI" id="CHEBI:18420"/>
    </ligand>
</feature>
<feature type="binding site" evidence="10">
    <location>
        <position position="11"/>
    </location>
    <ligand>
        <name>Mg(2+)</name>
        <dbReference type="ChEBI" id="CHEBI:18420"/>
    </ligand>
</feature>
<dbReference type="RefSeq" id="WP_133287767.1">
    <property type="nucleotide sequence ID" value="NZ_SMSJ01000005.1"/>
</dbReference>
<evidence type="ECO:0000256" key="10">
    <source>
        <dbReference type="PIRSR" id="PIRSR004682-4"/>
    </source>
</evidence>
<dbReference type="Pfam" id="PF13242">
    <property type="entry name" value="Hydrolase_like"/>
    <property type="match status" value="1"/>
</dbReference>
<comment type="similarity">
    <text evidence="7">Belongs to the gmhB family.</text>
</comment>
<organism evidence="11 12">
    <name type="scientific">Dankookia rubra</name>
    <dbReference type="NCBI Taxonomy" id="1442381"/>
    <lineage>
        <taxon>Bacteria</taxon>
        <taxon>Pseudomonadati</taxon>
        <taxon>Pseudomonadota</taxon>
        <taxon>Alphaproteobacteria</taxon>
        <taxon>Acetobacterales</taxon>
        <taxon>Roseomonadaceae</taxon>
        <taxon>Dankookia</taxon>
    </lineage>
</organism>
<evidence type="ECO:0000256" key="3">
    <source>
        <dbReference type="ARBA" id="ARBA00022723"/>
    </source>
</evidence>
<feature type="active site" description="Nucleophile" evidence="8">
    <location>
        <position position="9"/>
    </location>
</feature>
<dbReference type="InterPro" id="IPR004446">
    <property type="entry name" value="Heptose_bisP_phosphatase"/>
</dbReference>
<feature type="binding site" evidence="10">
    <location>
        <position position="90"/>
    </location>
    <ligand>
        <name>Zn(2+)</name>
        <dbReference type="ChEBI" id="CHEBI:29105"/>
    </ligand>
</feature>
<keyword evidence="5 7" id="KW-0119">Carbohydrate metabolism</keyword>
<dbReference type="PIRSF" id="PIRSF004682">
    <property type="entry name" value="GmhB"/>
    <property type="match status" value="1"/>
</dbReference>
<protein>
    <recommendedName>
        <fullName evidence="6 7">D,D-heptose 1,7-bisphosphate phosphatase</fullName>
        <ecNumber evidence="7">3.1.3.-</ecNumber>
    </recommendedName>
</protein>
<dbReference type="SUPFAM" id="SSF56784">
    <property type="entry name" value="HAD-like"/>
    <property type="match status" value="1"/>
</dbReference>
<evidence type="ECO:0000256" key="4">
    <source>
        <dbReference type="ARBA" id="ARBA00022801"/>
    </source>
</evidence>
<evidence type="ECO:0000256" key="2">
    <source>
        <dbReference type="ARBA" id="ARBA00022490"/>
    </source>
</evidence>
<feature type="site" description="Stabilizes the phosphoryl group" evidence="9">
    <location>
        <position position="102"/>
    </location>
</feature>
<dbReference type="EMBL" id="SMSJ01000005">
    <property type="protein sequence ID" value="TDH63470.1"/>
    <property type="molecule type" value="Genomic_DNA"/>
</dbReference>
<keyword evidence="10" id="KW-0460">Magnesium</keyword>
<evidence type="ECO:0000256" key="8">
    <source>
        <dbReference type="PIRSR" id="PIRSR004682-1"/>
    </source>
</evidence>
<feature type="site" description="Stabilizes the phosphoryl group" evidence="9">
    <location>
        <position position="51"/>
    </location>
</feature>
<evidence type="ECO:0000256" key="6">
    <source>
        <dbReference type="ARBA" id="ARBA00031828"/>
    </source>
</evidence>
<dbReference type="Proteomes" id="UP000295096">
    <property type="component" value="Unassembled WGS sequence"/>
</dbReference>
<evidence type="ECO:0000256" key="9">
    <source>
        <dbReference type="PIRSR" id="PIRSR004682-3"/>
    </source>
</evidence>
<evidence type="ECO:0000256" key="5">
    <source>
        <dbReference type="ARBA" id="ARBA00023277"/>
    </source>
</evidence>
<evidence type="ECO:0000313" key="11">
    <source>
        <dbReference type="EMBL" id="TDH63470.1"/>
    </source>
</evidence>
<comment type="cofactor">
    <cofactor evidence="10">
        <name>Mg(2+)</name>
        <dbReference type="ChEBI" id="CHEBI:18420"/>
    </cofactor>
</comment>
<feature type="active site" description="Nucleophile" evidence="8">
    <location>
        <position position="11"/>
    </location>
</feature>
<dbReference type="Gene3D" id="3.40.50.1000">
    <property type="entry name" value="HAD superfamily/HAD-like"/>
    <property type="match status" value="1"/>
</dbReference>
<reference evidence="11 12" key="1">
    <citation type="journal article" date="2016" name="J. Microbiol.">
        <title>Dankookia rubra gen. nov., sp. nov., an alphaproteobacterium isolated from sediment of a shallow stream.</title>
        <authorList>
            <person name="Kim W.H."/>
            <person name="Kim D.H."/>
            <person name="Kang K."/>
            <person name="Ahn T.Y."/>
        </authorList>
    </citation>
    <scope>NUCLEOTIDE SEQUENCE [LARGE SCALE GENOMIC DNA]</scope>
    <source>
        <strain evidence="11 12">JCM30602</strain>
    </source>
</reference>
<feature type="site" description="Contributes to substrate recognition" evidence="9">
    <location>
        <position position="101"/>
    </location>
</feature>
<evidence type="ECO:0000256" key="7">
    <source>
        <dbReference type="PIRNR" id="PIRNR004682"/>
    </source>
</evidence>
<proteinExistence type="inferred from homology"/>
<name>A0A4R5QJ83_9PROT</name>
<dbReference type="InterPro" id="IPR023214">
    <property type="entry name" value="HAD_sf"/>
</dbReference>
<dbReference type="GO" id="GO:0005737">
    <property type="term" value="C:cytoplasm"/>
    <property type="evidence" value="ECO:0007669"/>
    <property type="project" value="UniProtKB-SubCell"/>
</dbReference>
<dbReference type="NCBIfam" id="TIGR01662">
    <property type="entry name" value="HAD-SF-IIIA"/>
    <property type="match status" value="1"/>
</dbReference>
<keyword evidence="10" id="KW-0862">Zinc</keyword>
<comment type="caution">
    <text evidence="11">The sequence shown here is derived from an EMBL/GenBank/DDBJ whole genome shotgun (WGS) entry which is preliminary data.</text>
</comment>
<keyword evidence="3 10" id="KW-0479">Metal-binding</keyword>
<dbReference type="GO" id="GO:0016791">
    <property type="term" value="F:phosphatase activity"/>
    <property type="evidence" value="ECO:0007669"/>
    <property type="project" value="InterPro"/>
</dbReference>
<keyword evidence="2 7" id="KW-0963">Cytoplasm</keyword>
<dbReference type="OrthoDB" id="9814110at2"/>
<dbReference type="GO" id="GO:0046872">
    <property type="term" value="F:metal ion binding"/>
    <property type="evidence" value="ECO:0007669"/>
    <property type="project" value="UniProtKB-KW"/>
</dbReference>
<comment type="subcellular location">
    <subcellularLocation>
        <location evidence="1 7">Cytoplasm</location>
    </subcellularLocation>
</comment>
<dbReference type="InterPro" id="IPR006549">
    <property type="entry name" value="HAD-SF_hydro_IIIA"/>
</dbReference>
<keyword evidence="4 7" id="KW-0378">Hydrolase</keyword>
<dbReference type="GO" id="GO:0005975">
    <property type="term" value="P:carbohydrate metabolic process"/>
    <property type="evidence" value="ECO:0007669"/>
    <property type="project" value="InterPro"/>
</dbReference>
<dbReference type="InterPro" id="IPR006543">
    <property type="entry name" value="Histidinol-phos"/>
</dbReference>
<sequence>MPRPALFLDRDGIVNLDHGYVHRREEFDFVDGIFDLAAEATRRGLPLVIVTNQSGIGRGRYTEADFQALMAWVAAEFAARGTPLARIEHCPDHPDRPTPRRKPAPGMLLDAAAALGLDLPGSIMVGDQPGDAEAALRAGIGTRILVSAAAAAGGGAATLRLPSVRAVARWLAAQP</sequence>
<evidence type="ECO:0000313" key="12">
    <source>
        <dbReference type="Proteomes" id="UP000295096"/>
    </source>
</evidence>
<gene>
    <name evidence="11" type="ORF">E2C06_06470</name>
</gene>